<evidence type="ECO:0000256" key="4">
    <source>
        <dbReference type="ARBA" id="ARBA00023204"/>
    </source>
</evidence>
<dbReference type="SUPFAM" id="SSF55874">
    <property type="entry name" value="ATPase domain of HSP90 chaperone/DNA topoisomerase II/histidine kinase"/>
    <property type="match status" value="1"/>
</dbReference>
<dbReference type="AlphaFoldDB" id="A0AAE2BMW5"/>
<dbReference type="GO" id="GO:0005524">
    <property type="term" value="F:ATP binding"/>
    <property type="evidence" value="ECO:0007669"/>
    <property type="project" value="InterPro"/>
</dbReference>
<dbReference type="InterPro" id="IPR036890">
    <property type="entry name" value="HATPase_C_sf"/>
</dbReference>
<proteinExistence type="inferred from homology"/>
<feature type="coiled-coil region" evidence="6">
    <location>
        <begin position="508"/>
        <end position="542"/>
    </location>
</feature>
<evidence type="ECO:0000256" key="6">
    <source>
        <dbReference type="SAM" id="Coils"/>
    </source>
</evidence>
<evidence type="ECO:0000313" key="9">
    <source>
        <dbReference type="EMBL" id="KAK4391281.1"/>
    </source>
</evidence>
<dbReference type="InterPro" id="IPR020568">
    <property type="entry name" value="Ribosomal_Su5_D2-typ_SF"/>
</dbReference>
<dbReference type="Pfam" id="PF01119">
    <property type="entry name" value="DNA_mis_repair"/>
    <property type="match status" value="1"/>
</dbReference>
<dbReference type="Gene3D" id="3.30.565.10">
    <property type="entry name" value="Histidine kinase-like ATPase, C-terminal domain"/>
    <property type="match status" value="2"/>
</dbReference>
<dbReference type="PANTHER" id="PTHR10073:SF12">
    <property type="entry name" value="DNA MISMATCH REPAIR PROTEIN MLH1"/>
    <property type="match status" value="1"/>
</dbReference>
<dbReference type="SMART" id="SM01340">
    <property type="entry name" value="DNA_mis_repair"/>
    <property type="match status" value="1"/>
</dbReference>
<dbReference type="GO" id="GO:0030983">
    <property type="term" value="F:mismatched DNA binding"/>
    <property type="evidence" value="ECO:0007669"/>
    <property type="project" value="InterPro"/>
</dbReference>
<dbReference type="GO" id="GO:0032389">
    <property type="term" value="C:MutLalpha complex"/>
    <property type="evidence" value="ECO:0007669"/>
    <property type="project" value="TreeGrafter"/>
</dbReference>
<dbReference type="EMBL" id="JACGWL010000012">
    <property type="protein sequence ID" value="KAK4391281.1"/>
    <property type="molecule type" value="Genomic_DNA"/>
</dbReference>
<keyword evidence="10" id="KW-1185">Reference proteome</keyword>
<feature type="compositionally biased region" description="Polar residues" evidence="7">
    <location>
        <begin position="16"/>
        <end position="25"/>
    </location>
</feature>
<dbReference type="Pfam" id="PF16413">
    <property type="entry name" value="Mlh1_C"/>
    <property type="match status" value="2"/>
</dbReference>
<evidence type="ECO:0000256" key="1">
    <source>
        <dbReference type="ARBA" id="ARBA00004123"/>
    </source>
</evidence>
<dbReference type="GO" id="GO:0140664">
    <property type="term" value="F:ATP-dependent DNA damage sensor activity"/>
    <property type="evidence" value="ECO:0007669"/>
    <property type="project" value="InterPro"/>
</dbReference>
<dbReference type="PANTHER" id="PTHR10073">
    <property type="entry name" value="DNA MISMATCH REPAIR PROTEIN MLH, PMS, MUTL"/>
    <property type="match status" value="1"/>
</dbReference>
<reference evidence="9" key="1">
    <citation type="submission" date="2020-06" db="EMBL/GenBank/DDBJ databases">
        <authorList>
            <person name="Li T."/>
            <person name="Hu X."/>
            <person name="Zhang T."/>
            <person name="Song X."/>
            <person name="Zhang H."/>
            <person name="Dai N."/>
            <person name="Sheng W."/>
            <person name="Hou X."/>
            <person name="Wei L."/>
        </authorList>
    </citation>
    <scope>NUCLEOTIDE SEQUENCE</scope>
    <source>
        <strain evidence="9">K16</strain>
        <tissue evidence="9">Leaf</tissue>
    </source>
</reference>
<accession>A0AAE2BMW5</accession>
<dbReference type="GO" id="GO:0006298">
    <property type="term" value="P:mismatch repair"/>
    <property type="evidence" value="ECO:0007669"/>
    <property type="project" value="InterPro"/>
</dbReference>
<evidence type="ECO:0000313" key="10">
    <source>
        <dbReference type="Proteomes" id="UP001289374"/>
    </source>
</evidence>
<evidence type="ECO:0000256" key="3">
    <source>
        <dbReference type="ARBA" id="ARBA00022763"/>
    </source>
</evidence>
<dbReference type="InterPro" id="IPR013507">
    <property type="entry name" value="DNA_mismatch_S5_2-like"/>
</dbReference>
<feature type="domain" description="DNA mismatch repair protein S5" evidence="8">
    <location>
        <begin position="206"/>
        <end position="328"/>
    </location>
</feature>
<evidence type="ECO:0000256" key="2">
    <source>
        <dbReference type="ARBA" id="ARBA00006082"/>
    </source>
</evidence>
<dbReference type="InterPro" id="IPR032189">
    <property type="entry name" value="Mlh1_C"/>
</dbReference>
<feature type="compositionally biased region" description="Basic and acidic residues" evidence="7">
    <location>
        <begin position="662"/>
        <end position="676"/>
    </location>
</feature>
<feature type="region of interest" description="Disordered" evidence="7">
    <location>
        <begin position="1"/>
        <end position="25"/>
    </location>
</feature>
<dbReference type="InterPro" id="IPR014721">
    <property type="entry name" value="Ribsml_uS5_D2-typ_fold_subgr"/>
</dbReference>
<feature type="region of interest" description="Disordered" evidence="7">
    <location>
        <begin position="655"/>
        <end position="676"/>
    </location>
</feature>
<gene>
    <name evidence="9" type="ORF">Sango_2191400</name>
</gene>
<dbReference type="InterPro" id="IPR038973">
    <property type="entry name" value="MutL/Mlh/Pms-like"/>
</dbReference>
<evidence type="ECO:0000256" key="5">
    <source>
        <dbReference type="ARBA" id="ARBA00023242"/>
    </source>
</evidence>
<keyword evidence="6" id="KW-0175">Coiled coil</keyword>
<comment type="caution">
    <text evidence="9">The sequence shown here is derived from an EMBL/GenBank/DDBJ whole genome shotgun (WGS) entry which is preliminary data.</text>
</comment>
<keyword evidence="3" id="KW-0227">DNA damage</keyword>
<organism evidence="9 10">
    <name type="scientific">Sesamum angolense</name>
    <dbReference type="NCBI Taxonomy" id="2727404"/>
    <lineage>
        <taxon>Eukaryota</taxon>
        <taxon>Viridiplantae</taxon>
        <taxon>Streptophyta</taxon>
        <taxon>Embryophyta</taxon>
        <taxon>Tracheophyta</taxon>
        <taxon>Spermatophyta</taxon>
        <taxon>Magnoliopsida</taxon>
        <taxon>eudicotyledons</taxon>
        <taxon>Gunneridae</taxon>
        <taxon>Pentapetalae</taxon>
        <taxon>asterids</taxon>
        <taxon>lamiids</taxon>
        <taxon>Lamiales</taxon>
        <taxon>Pedaliaceae</taxon>
        <taxon>Sesamum</taxon>
    </lineage>
</organism>
<dbReference type="Proteomes" id="UP001289374">
    <property type="component" value="Unassembled WGS sequence"/>
</dbReference>
<dbReference type="CDD" id="cd03483">
    <property type="entry name" value="MutL_Trans_MLH1"/>
    <property type="match status" value="1"/>
</dbReference>
<keyword evidence="5" id="KW-0539">Nucleus</keyword>
<dbReference type="NCBIfam" id="TIGR00585">
    <property type="entry name" value="mutl"/>
    <property type="match status" value="1"/>
</dbReference>
<dbReference type="GO" id="GO:0016887">
    <property type="term" value="F:ATP hydrolysis activity"/>
    <property type="evidence" value="ECO:0007669"/>
    <property type="project" value="InterPro"/>
</dbReference>
<comment type="subcellular location">
    <subcellularLocation>
        <location evidence="1">Nucleus</location>
    </subcellularLocation>
</comment>
<dbReference type="Gene3D" id="3.30.230.10">
    <property type="match status" value="1"/>
</dbReference>
<feature type="compositionally biased region" description="Basic and acidic residues" evidence="7">
    <location>
        <begin position="328"/>
        <end position="341"/>
    </location>
</feature>
<feature type="region of interest" description="Disordered" evidence="7">
    <location>
        <begin position="328"/>
        <end position="374"/>
    </location>
</feature>
<comment type="similarity">
    <text evidence="2">Belongs to the DNA mismatch repair MutL/HexB family.</text>
</comment>
<name>A0AAE2BMW5_9LAMI</name>
<evidence type="ECO:0000259" key="8">
    <source>
        <dbReference type="SMART" id="SM01340"/>
    </source>
</evidence>
<dbReference type="FunFam" id="3.30.230.10:FF:000014">
    <property type="entry name" value="DNA mismatch repair protein Mlh1"/>
    <property type="match status" value="1"/>
</dbReference>
<sequence length="726" mass="80824">MRDYMNFKSKPDGVTRISSETNSQGTPRIHRLDEAVVNRIAAGEVIQRPVSAVKELLENSIDADSSSISVLVKDGGLKLIQVSDDGHGIRGEALASMTYVGHVTVTTITKGQLHGYRATYKDGVMEHEPKACAAVKGTQIMIENLFYNMSARRKTLQNSADDYPKIVDLICRFAIHHISVNFSCRKHGAARADVHSVSTSSRLDAIRSVYGVSVAQNLMEVEVSEDDPSSSIFEMDGFISNSNYIAKKITMVLFINDRLVECGALKRAIEIVYAATLPKASKPFIYMSIKLPPEHIDVNVHPTKREVSLLNQEVIVEKIQSAIESKLRNSNDSRTFQEQRVDPSPSVSISMSKESSSHPSSSGSKSQKVPVQKMVRTDSQDPAGRLHAYLQVKPSSQLQGSSCLASVRSAIRQRRNPRETADLTSIQELIREIDSSCHSELLDIVRNCSYIGMADDVFALLQHNTHLYLANVINLSKELMYQQVLRRFAHFSAIQLSDPAPLPELIMLALKEEELNTEGDENDDLKEKIAEMNTEMIKQKAEMLEEYFGIQIDPNGNLSRLPIVLDQYTPDMDRVPEFVLCLGNDVCGVISRRQVGYADYVCFSRNGSSEANLCPGLIGMMRKICFQTIAAAIGNFYAFHPPLLPNPSGDGMQFYQRVPSRTPEEGDASKSADDVNKDEVEHELLLEAESCWAQREWSIQHVLFPSMRLFLKPPTSMATNGTFVKV</sequence>
<feature type="compositionally biased region" description="Low complexity" evidence="7">
    <location>
        <begin position="342"/>
        <end position="373"/>
    </location>
</feature>
<dbReference type="InterPro" id="IPR002099">
    <property type="entry name" value="MutL/Mlh/PMS"/>
</dbReference>
<protein>
    <submittedName>
        <fullName evidence="9">DNA mismatch repair protein MLH1</fullName>
    </submittedName>
</protein>
<feature type="compositionally biased region" description="Basic and acidic residues" evidence="7">
    <location>
        <begin position="1"/>
        <end position="13"/>
    </location>
</feature>
<dbReference type="Pfam" id="PF13589">
    <property type="entry name" value="HATPase_c_3"/>
    <property type="match status" value="1"/>
</dbReference>
<dbReference type="SUPFAM" id="SSF54211">
    <property type="entry name" value="Ribosomal protein S5 domain 2-like"/>
    <property type="match status" value="1"/>
</dbReference>
<keyword evidence="4" id="KW-0234">DNA repair</keyword>
<evidence type="ECO:0000256" key="7">
    <source>
        <dbReference type="SAM" id="MobiDB-lite"/>
    </source>
</evidence>
<reference evidence="9" key="2">
    <citation type="journal article" date="2024" name="Plant">
        <title>Genomic evolution and insights into agronomic trait innovations of Sesamum species.</title>
        <authorList>
            <person name="Miao H."/>
            <person name="Wang L."/>
            <person name="Qu L."/>
            <person name="Liu H."/>
            <person name="Sun Y."/>
            <person name="Le M."/>
            <person name="Wang Q."/>
            <person name="Wei S."/>
            <person name="Zheng Y."/>
            <person name="Lin W."/>
            <person name="Duan Y."/>
            <person name="Cao H."/>
            <person name="Xiong S."/>
            <person name="Wang X."/>
            <person name="Wei L."/>
            <person name="Li C."/>
            <person name="Ma Q."/>
            <person name="Ju M."/>
            <person name="Zhao R."/>
            <person name="Li G."/>
            <person name="Mu C."/>
            <person name="Tian Q."/>
            <person name="Mei H."/>
            <person name="Zhang T."/>
            <person name="Gao T."/>
            <person name="Zhang H."/>
        </authorList>
    </citation>
    <scope>NUCLEOTIDE SEQUENCE</scope>
    <source>
        <strain evidence="9">K16</strain>
    </source>
</reference>